<organism evidence="10 11">
    <name type="scientific">Cohnella cholangitidis</name>
    <dbReference type="NCBI Taxonomy" id="2598458"/>
    <lineage>
        <taxon>Bacteria</taxon>
        <taxon>Bacillati</taxon>
        <taxon>Bacillota</taxon>
        <taxon>Bacilli</taxon>
        <taxon>Bacillales</taxon>
        <taxon>Paenibacillaceae</taxon>
        <taxon>Cohnella</taxon>
    </lineage>
</organism>
<evidence type="ECO:0000256" key="7">
    <source>
        <dbReference type="SAM" id="Coils"/>
    </source>
</evidence>
<feature type="domain" description="Polysaccharide chain length determinant N-terminal" evidence="9">
    <location>
        <begin position="3"/>
        <end position="84"/>
    </location>
</feature>
<dbReference type="Proteomes" id="UP000515679">
    <property type="component" value="Chromosome"/>
</dbReference>
<dbReference type="EMBL" id="CP041969">
    <property type="protein sequence ID" value="QMV41725.1"/>
    <property type="molecule type" value="Genomic_DNA"/>
</dbReference>
<sequence>MDQEISLREIIEIILKGKWIVISVTLVAILLSGIFSFFVLPPTYESNSLVRIATANEEGAEQLDISTFIESVKSDTAINRLIEKLQLDQSKYTIGSIRSLIHLEALKDINVMKIKVKGKDSLLITNIANLLAYELANRIEITDRSKSIVEFQSKLKELTDEIISTKSQLTEAQNQLKLIPEKQSTKQFILDNPLLSSIIKDSTKASISELSEIEMNGETINPAYTTLQGQIATLSITLTGLNADESNMKKRLKEYSERIVLLENQIQQDKLSVKSSDRLLDGYQATFISPAIHSTVPIGPNKLMNMIIAAFVGGIISVLIVFFRHYMRNTLKSLTSIGE</sequence>
<comment type="similarity">
    <text evidence="2">Belongs to the CpsC/CapA family.</text>
</comment>
<accession>A0A7G5BXP1</accession>
<protein>
    <recommendedName>
        <fullName evidence="9">Polysaccharide chain length determinant N-terminal domain-containing protein</fullName>
    </recommendedName>
</protein>
<evidence type="ECO:0000256" key="2">
    <source>
        <dbReference type="ARBA" id="ARBA00006683"/>
    </source>
</evidence>
<dbReference type="GO" id="GO:0004713">
    <property type="term" value="F:protein tyrosine kinase activity"/>
    <property type="evidence" value="ECO:0007669"/>
    <property type="project" value="TreeGrafter"/>
</dbReference>
<keyword evidence="5 8" id="KW-1133">Transmembrane helix</keyword>
<dbReference type="AlphaFoldDB" id="A0A7G5BXP1"/>
<evidence type="ECO:0000256" key="1">
    <source>
        <dbReference type="ARBA" id="ARBA00004651"/>
    </source>
</evidence>
<keyword evidence="7" id="KW-0175">Coiled coil</keyword>
<dbReference type="RefSeq" id="WP_182303064.1">
    <property type="nucleotide sequence ID" value="NZ_CP041969.1"/>
</dbReference>
<dbReference type="InterPro" id="IPR003856">
    <property type="entry name" value="LPS_length_determ_N"/>
</dbReference>
<evidence type="ECO:0000313" key="10">
    <source>
        <dbReference type="EMBL" id="QMV41725.1"/>
    </source>
</evidence>
<feature type="transmembrane region" description="Helical" evidence="8">
    <location>
        <begin position="303"/>
        <end position="323"/>
    </location>
</feature>
<dbReference type="InterPro" id="IPR050445">
    <property type="entry name" value="Bact_polysacc_biosynth/exp"/>
</dbReference>
<evidence type="ECO:0000256" key="3">
    <source>
        <dbReference type="ARBA" id="ARBA00022475"/>
    </source>
</evidence>
<evidence type="ECO:0000256" key="8">
    <source>
        <dbReference type="SAM" id="Phobius"/>
    </source>
</evidence>
<keyword evidence="11" id="KW-1185">Reference proteome</keyword>
<dbReference type="PANTHER" id="PTHR32309:SF13">
    <property type="entry name" value="FERRIC ENTEROBACTIN TRANSPORT PROTEIN FEPE"/>
    <property type="match status" value="1"/>
</dbReference>
<name>A0A7G5BXP1_9BACL</name>
<reference evidence="10 11" key="1">
    <citation type="submission" date="2019-07" db="EMBL/GenBank/DDBJ databases">
        <authorList>
            <person name="Kim J.K."/>
            <person name="Cheong H.-M."/>
            <person name="Choi Y."/>
            <person name="Hwang K.J."/>
            <person name="Lee S."/>
            <person name="Choi C."/>
        </authorList>
    </citation>
    <scope>NUCLEOTIDE SEQUENCE [LARGE SCALE GENOMIC DNA]</scope>
    <source>
        <strain evidence="10 11">KS 22</strain>
    </source>
</reference>
<dbReference type="KEGG" id="cchl:FPL14_11410"/>
<proteinExistence type="inferred from homology"/>
<dbReference type="PANTHER" id="PTHR32309">
    <property type="entry name" value="TYROSINE-PROTEIN KINASE"/>
    <property type="match status" value="1"/>
</dbReference>
<comment type="subcellular location">
    <subcellularLocation>
        <location evidence="1">Cell membrane</location>
        <topology evidence="1">Multi-pass membrane protein</topology>
    </subcellularLocation>
</comment>
<keyword evidence="4 8" id="KW-0812">Transmembrane</keyword>
<evidence type="ECO:0000256" key="5">
    <source>
        <dbReference type="ARBA" id="ARBA00022989"/>
    </source>
</evidence>
<dbReference type="GO" id="GO:0005886">
    <property type="term" value="C:plasma membrane"/>
    <property type="evidence" value="ECO:0007669"/>
    <property type="project" value="UniProtKB-SubCell"/>
</dbReference>
<evidence type="ECO:0000313" key="11">
    <source>
        <dbReference type="Proteomes" id="UP000515679"/>
    </source>
</evidence>
<feature type="coiled-coil region" evidence="7">
    <location>
        <begin position="238"/>
        <end position="272"/>
    </location>
</feature>
<dbReference type="Pfam" id="PF02706">
    <property type="entry name" value="Wzz"/>
    <property type="match status" value="1"/>
</dbReference>
<gene>
    <name evidence="10" type="ORF">FPL14_11410</name>
</gene>
<keyword evidence="3" id="KW-1003">Cell membrane</keyword>
<evidence type="ECO:0000259" key="9">
    <source>
        <dbReference type="Pfam" id="PF02706"/>
    </source>
</evidence>
<evidence type="ECO:0000256" key="4">
    <source>
        <dbReference type="ARBA" id="ARBA00022692"/>
    </source>
</evidence>
<keyword evidence="6 8" id="KW-0472">Membrane</keyword>
<feature type="coiled-coil region" evidence="7">
    <location>
        <begin position="148"/>
        <end position="175"/>
    </location>
</feature>
<evidence type="ECO:0000256" key="6">
    <source>
        <dbReference type="ARBA" id="ARBA00023136"/>
    </source>
</evidence>
<feature type="transmembrane region" description="Helical" evidence="8">
    <location>
        <begin position="20"/>
        <end position="40"/>
    </location>
</feature>